<dbReference type="AlphaFoldDB" id="A0A1M7LS26"/>
<evidence type="ECO:0000259" key="3">
    <source>
        <dbReference type="PROSITE" id="PS51186"/>
    </source>
</evidence>
<evidence type="ECO:0000313" key="5">
    <source>
        <dbReference type="Proteomes" id="UP000184394"/>
    </source>
</evidence>
<organism evidence="4 5">
    <name type="scientific">Ruminococcus flavefaciens</name>
    <dbReference type="NCBI Taxonomy" id="1265"/>
    <lineage>
        <taxon>Bacteria</taxon>
        <taxon>Bacillati</taxon>
        <taxon>Bacillota</taxon>
        <taxon>Clostridia</taxon>
        <taxon>Eubacteriales</taxon>
        <taxon>Oscillospiraceae</taxon>
        <taxon>Ruminococcus</taxon>
    </lineage>
</organism>
<name>A0A1M7LS26_RUMFL</name>
<dbReference type="OrthoDB" id="67353at2"/>
<dbReference type="SUPFAM" id="SSF55729">
    <property type="entry name" value="Acyl-CoA N-acyltransferases (Nat)"/>
    <property type="match status" value="1"/>
</dbReference>
<reference evidence="4 5" key="1">
    <citation type="submission" date="2016-11" db="EMBL/GenBank/DDBJ databases">
        <authorList>
            <person name="Jaros S."/>
            <person name="Januszkiewicz K."/>
            <person name="Wedrychowicz H."/>
        </authorList>
    </citation>
    <scope>NUCLEOTIDE SEQUENCE [LARGE SCALE GENOMIC DNA]</scope>
    <source>
        <strain evidence="4 5">Y1</strain>
    </source>
</reference>
<dbReference type="Proteomes" id="UP000184394">
    <property type="component" value="Unassembled WGS sequence"/>
</dbReference>
<dbReference type="InterPro" id="IPR000182">
    <property type="entry name" value="GNAT_dom"/>
</dbReference>
<sequence>MEQVTYKWTDAENEDFSRFYLITEEYYDSLVGGKLNRSGFVPYNLSDSIQYVLIAYINDNAAACAGLKRYSDTDAEIKRVWVDPKYRGRHIATEMMNILEERAALLGFDRTVLQTREIMTAAVSLYKERGYYQIENYPPYDSLEGAVCFAKDLTR</sequence>
<evidence type="ECO:0000256" key="2">
    <source>
        <dbReference type="ARBA" id="ARBA00023315"/>
    </source>
</evidence>
<dbReference type="CDD" id="cd04301">
    <property type="entry name" value="NAT_SF"/>
    <property type="match status" value="1"/>
</dbReference>
<dbReference type="PROSITE" id="PS51186">
    <property type="entry name" value="GNAT"/>
    <property type="match status" value="1"/>
</dbReference>
<dbReference type="RefSeq" id="WP_072952053.1">
    <property type="nucleotide sequence ID" value="NZ_FRCT01000015.1"/>
</dbReference>
<keyword evidence="2" id="KW-0012">Acyltransferase</keyword>
<dbReference type="PANTHER" id="PTHR43877">
    <property type="entry name" value="AMINOALKYLPHOSPHONATE N-ACETYLTRANSFERASE-RELATED-RELATED"/>
    <property type="match status" value="1"/>
</dbReference>
<feature type="domain" description="N-acetyltransferase" evidence="3">
    <location>
        <begin position="6"/>
        <end position="154"/>
    </location>
</feature>
<protein>
    <submittedName>
        <fullName evidence="4">Acetyltransferase (GNAT) family protein</fullName>
    </submittedName>
</protein>
<dbReference type="Pfam" id="PF00583">
    <property type="entry name" value="Acetyltransf_1"/>
    <property type="match status" value="1"/>
</dbReference>
<dbReference type="PANTHER" id="PTHR43877:SF2">
    <property type="entry name" value="AMINOALKYLPHOSPHONATE N-ACETYLTRANSFERASE-RELATED"/>
    <property type="match status" value="1"/>
</dbReference>
<dbReference type="EMBL" id="FRCT01000015">
    <property type="protein sequence ID" value="SHM81090.1"/>
    <property type="molecule type" value="Genomic_DNA"/>
</dbReference>
<dbReference type="Gene3D" id="3.40.630.30">
    <property type="match status" value="1"/>
</dbReference>
<dbReference type="InterPro" id="IPR016181">
    <property type="entry name" value="Acyl_CoA_acyltransferase"/>
</dbReference>
<keyword evidence="1 4" id="KW-0808">Transferase</keyword>
<dbReference type="InterPro" id="IPR050832">
    <property type="entry name" value="Bact_Acetyltransf"/>
</dbReference>
<dbReference type="GO" id="GO:0016747">
    <property type="term" value="F:acyltransferase activity, transferring groups other than amino-acyl groups"/>
    <property type="evidence" value="ECO:0007669"/>
    <property type="project" value="InterPro"/>
</dbReference>
<proteinExistence type="predicted"/>
<gene>
    <name evidence="4" type="ORF">SAMN04487860_11538</name>
</gene>
<evidence type="ECO:0000313" key="4">
    <source>
        <dbReference type="EMBL" id="SHM81090.1"/>
    </source>
</evidence>
<accession>A0A1M7LS26</accession>
<evidence type="ECO:0000256" key="1">
    <source>
        <dbReference type="ARBA" id="ARBA00022679"/>
    </source>
</evidence>